<evidence type="ECO:0000256" key="1">
    <source>
        <dbReference type="SAM" id="MobiDB-lite"/>
    </source>
</evidence>
<dbReference type="Proteomes" id="UP000002139">
    <property type="component" value="Chromosome"/>
</dbReference>
<evidence type="ECO:0008006" key="4">
    <source>
        <dbReference type="Google" id="ProtNLM"/>
    </source>
</evidence>
<organism evidence="2 3">
    <name type="scientific">Sorangium cellulosum (strain So ce56)</name>
    <name type="common">Polyangium cellulosum (strain So ce56)</name>
    <dbReference type="NCBI Taxonomy" id="448385"/>
    <lineage>
        <taxon>Bacteria</taxon>
        <taxon>Pseudomonadati</taxon>
        <taxon>Myxococcota</taxon>
        <taxon>Polyangia</taxon>
        <taxon>Polyangiales</taxon>
        <taxon>Polyangiaceae</taxon>
        <taxon>Sorangium</taxon>
    </lineage>
</organism>
<dbReference type="HOGENOM" id="CLU_826112_0_0_7"/>
<dbReference type="KEGG" id="scl:sce1913"/>
<gene>
    <name evidence="2" type="ordered locus">sce1913</name>
</gene>
<feature type="compositionally biased region" description="Basic and acidic residues" evidence="1">
    <location>
        <begin position="13"/>
        <end position="28"/>
    </location>
</feature>
<proteinExistence type="predicted"/>
<name>A9FPL6_SORC5</name>
<dbReference type="EMBL" id="AM746676">
    <property type="protein sequence ID" value="CAN92071.1"/>
    <property type="molecule type" value="Genomic_DNA"/>
</dbReference>
<evidence type="ECO:0000313" key="2">
    <source>
        <dbReference type="EMBL" id="CAN92071.1"/>
    </source>
</evidence>
<keyword evidence="3" id="KW-1185">Reference proteome</keyword>
<accession>A9FPL6</accession>
<evidence type="ECO:0000313" key="3">
    <source>
        <dbReference type="Proteomes" id="UP000002139"/>
    </source>
</evidence>
<protein>
    <recommendedName>
        <fullName evidence="4">Outer membrane protein beta-barrel domain-containing protein</fullName>
    </recommendedName>
</protein>
<reference evidence="2 3" key="1">
    <citation type="journal article" date="2007" name="Nat. Biotechnol.">
        <title>Complete genome sequence of the myxobacterium Sorangium cellulosum.</title>
        <authorList>
            <person name="Schneiker S."/>
            <person name="Perlova O."/>
            <person name="Kaiser O."/>
            <person name="Gerth K."/>
            <person name="Alici A."/>
            <person name="Altmeyer M.O."/>
            <person name="Bartels D."/>
            <person name="Bekel T."/>
            <person name="Beyer S."/>
            <person name="Bode E."/>
            <person name="Bode H.B."/>
            <person name="Bolten C.J."/>
            <person name="Choudhuri J.V."/>
            <person name="Doss S."/>
            <person name="Elnakady Y.A."/>
            <person name="Frank B."/>
            <person name="Gaigalat L."/>
            <person name="Goesmann A."/>
            <person name="Groeger C."/>
            <person name="Gross F."/>
            <person name="Jelsbak L."/>
            <person name="Jelsbak L."/>
            <person name="Kalinowski J."/>
            <person name="Kegler C."/>
            <person name="Knauber T."/>
            <person name="Konietzny S."/>
            <person name="Kopp M."/>
            <person name="Krause L."/>
            <person name="Krug D."/>
            <person name="Linke B."/>
            <person name="Mahmud T."/>
            <person name="Martinez-Arias R."/>
            <person name="McHardy A.C."/>
            <person name="Merai M."/>
            <person name="Meyer F."/>
            <person name="Mormann S."/>
            <person name="Munoz-Dorado J."/>
            <person name="Perez J."/>
            <person name="Pradella S."/>
            <person name="Rachid S."/>
            <person name="Raddatz G."/>
            <person name="Rosenau F."/>
            <person name="Rueckert C."/>
            <person name="Sasse F."/>
            <person name="Scharfe M."/>
            <person name="Schuster S.C."/>
            <person name="Suen G."/>
            <person name="Treuner-Lange A."/>
            <person name="Velicer G.J."/>
            <person name="Vorholter F.-J."/>
            <person name="Weissman K.J."/>
            <person name="Welch R.D."/>
            <person name="Wenzel S.C."/>
            <person name="Whitworth D.E."/>
            <person name="Wilhelm S."/>
            <person name="Wittmann C."/>
            <person name="Bloecker H."/>
            <person name="Puehler A."/>
            <person name="Mueller R."/>
        </authorList>
    </citation>
    <scope>NUCLEOTIDE SEQUENCE [LARGE SCALE GENOMIC DNA]</scope>
    <source>
        <strain evidence="3">So ce56</strain>
    </source>
</reference>
<feature type="region of interest" description="Disordered" evidence="1">
    <location>
        <begin position="1"/>
        <end position="47"/>
    </location>
</feature>
<sequence>MPPTYTLHGPIPTRERRIDPSRPLRDETTALPRCFRTPPDSAERAAPGVREPCANHARTTRKPRVRPCRCDAAFSARCLDIASVEWIGWSAMRKPSARLLALPAVLLFGALLSGCPNPNSYGTPRTVAPGKIAHSVSLESFGYIGETAELVENPETGQAEARTRTTSGFLPTLPSYQLRSGLTDILDVGAHVHNLSSFGVDLKVNPVRGVFDLAVDPGVQYFYLSSDEASVHIVYLHAPVMLGVNPTDWFSIVVTPGVTYGLASGNIADDGEAASTADGLLLRGSLGFQFRTSDSFAIHPELTMMKSLEGPGLVYNFGIGFNFGGLPSYKDLQEPM</sequence>
<dbReference type="AlphaFoldDB" id="A9FPL6"/>